<sequence length="65" mass="7339">MIDPTSDIGEDVDESTAPTCHTCGKKIMQEPDHRVVSWVKDGDISHLHFCDDECREAWSGRRPTP</sequence>
<accession>A0A1H3YFI3</accession>
<gene>
    <name evidence="1" type="ORF">SAMN04488065_1850</name>
</gene>
<dbReference type="STRING" id="555874.SAMN04488065_1850"/>
<dbReference type="RefSeq" id="WP_092634174.1">
    <property type="nucleotide sequence ID" value="NZ_FNQT01000002.1"/>
</dbReference>
<proteinExistence type="predicted"/>
<name>A0A1H3YFI3_9EURY</name>
<protein>
    <recommendedName>
        <fullName evidence="3">MYM-type Zinc finger with FCS sequence motif-containing protein</fullName>
    </recommendedName>
</protein>
<reference evidence="1 2" key="1">
    <citation type="submission" date="2016-10" db="EMBL/GenBank/DDBJ databases">
        <authorList>
            <person name="de Groot N.N."/>
        </authorList>
    </citation>
    <scope>NUCLEOTIDE SEQUENCE [LARGE SCALE GENOMIC DNA]</scope>
    <source>
        <strain evidence="1 2">CGMCC 1.8712</strain>
    </source>
</reference>
<dbReference type="Proteomes" id="UP000236755">
    <property type="component" value="Unassembled WGS sequence"/>
</dbReference>
<keyword evidence="2" id="KW-1185">Reference proteome</keyword>
<organism evidence="1 2">
    <name type="scientific">Haloplanus vescus</name>
    <dbReference type="NCBI Taxonomy" id="555874"/>
    <lineage>
        <taxon>Archaea</taxon>
        <taxon>Methanobacteriati</taxon>
        <taxon>Methanobacteriota</taxon>
        <taxon>Stenosarchaea group</taxon>
        <taxon>Halobacteria</taxon>
        <taxon>Halobacteriales</taxon>
        <taxon>Haloferacaceae</taxon>
        <taxon>Haloplanus</taxon>
    </lineage>
</organism>
<dbReference type="EMBL" id="FNQT01000002">
    <property type="protein sequence ID" value="SEA10307.1"/>
    <property type="molecule type" value="Genomic_DNA"/>
</dbReference>
<dbReference type="OrthoDB" id="169264at2157"/>
<dbReference type="Pfam" id="PF24461">
    <property type="entry name" value="DUF7576"/>
    <property type="match status" value="1"/>
</dbReference>
<dbReference type="InterPro" id="IPR055998">
    <property type="entry name" value="DUF7576"/>
</dbReference>
<evidence type="ECO:0000313" key="1">
    <source>
        <dbReference type="EMBL" id="SEA10307.1"/>
    </source>
</evidence>
<evidence type="ECO:0008006" key="3">
    <source>
        <dbReference type="Google" id="ProtNLM"/>
    </source>
</evidence>
<dbReference type="AlphaFoldDB" id="A0A1H3YFI3"/>
<evidence type="ECO:0000313" key="2">
    <source>
        <dbReference type="Proteomes" id="UP000236755"/>
    </source>
</evidence>